<gene>
    <name evidence="1" type="ORF">CLAU1311_LOCUS9423</name>
</gene>
<sequence length="152" mass="16494">MEGGKGRGGQGVSLKEVDAWTRRLETDWTCTQFASGLQASPELATAILRKNGETLSSFAKARMVLALALVKRRVVSNVVPLEEALSELSSEAEDWVKVLSACLGKERIGGGPLDFEPEGFPAAQTAVETLRKLGAKPPKEVFIKQQKHFTLK</sequence>
<organism evidence="1">
    <name type="scientific">Chloropicon laureae</name>
    <dbReference type="NCBI Taxonomy" id="464258"/>
    <lineage>
        <taxon>Eukaryota</taxon>
        <taxon>Viridiplantae</taxon>
        <taxon>Chlorophyta</taxon>
        <taxon>Chloropicophyceae</taxon>
        <taxon>Chloropicales</taxon>
        <taxon>Chloropicaceae</taxon>
        <taxon>Chloropicon</taxon>
    </lineage>
</organism>
<proteinExistence type="predicted"/>
<dbReference type="EMBL" id="HBHU01014421">
    <property type="protein sequence ID" value="CAE0029119.1"/>
    <property type="molecule type" value="Transcribed_RNA"/>
</dbReference>
<protein>
    <submittedName>
        <fullName evidence="1">Uncharacterized protein</fullName>
    </submittedName>
</protein>
<dbReference type="AlphaFoldDB" id="A0A7S2Z976"/>
<evidence type="ECO:0000313" key="1">
    <source>
        <dbReference type="EMBL" id="CAE0029119.1"/>
    </source>
</evidence>
<name>A0A7S2Z976_9CHLO</name>
<accession>A0A7S2Z976</accession>
<reference evidence="1" key="1">
    <citation type="submission" date="2021-01" db="EMBL/GenBank/DDBJ databases">
        <authorList>
            <person name="Corre E."/>
            <person name="Pelletier E."/>
            <person name="Niang G."/>
            <person name="Scheremetjew M."/>
            <person name="Finn R."/>
            <person name="Kale V."/>
            <person name="Holt S."/>
            <person name="Cochrane G."/>
            <person name="Meng A."/>
            <person name="Brown T."/>
            <person name="Cohen L."/>
        </authorList>
    </citation>
    <scope>NUCLEOTIDE SEQUENCE</scope>
    <source>
        <strain evidence="1">RCC856</strain>
    </source>
</reference>